<dbReference type="EMBL" id="PCTS01000020">
    <property type="protein sequence ID" value="PIP86549.1"/>
    <property type="molecule type" value="Genomic_DNA"/>
</dbReference>
<protein>
    <recommendedName>
        <fullName evidence="3">Recombinase domain-containing protein</fullName>
    </recommendedName>
</protein>
<organism evidence="4 5">
    <name type="scientific">Candidatus Campbellbacteria bacterium CG22_combo_CG10-13_8_21_14_all_43_18</name>
    <dbReference type="NCBI Taxonomy" id="1974530"/>
    <lineage>
        <taxon>Bacteria</taxon>
        <taxon>Candidatus Campbelliibacteriota</taxon>
    </lineage>
</organism>
<evidence type="ECO:0000256" key="1">
    <source>
        <dbReference type="ARBA" id="ARBA00023125"/>
    </source>
</evidence>
<evidence type="ECO:0000259" key="3">
    <source>
        <dbReference type="PROSITE" id="PS51737"/>
    </source>
</evidence>
<dbReference type="InterPro" id="IPR050639">
    <property type="entry name" value="SSR_resolvase"/>
</dbReference>
<dbReference type="InterPro" id="IPR038109">
    <property type="entry name" value="DNA_bind_recomb_sf"/>
</dbReference>
<dbReference type="PANTHER" id="PTHR30461">
    <property type="entry name" value="DNA-INVERTASE FROM LAMBDOID PROPHAGE"/>
    <property type="match status" value="1"/>
</dbReference>
<dbReference type="AlphaFoldDB" id="A0A2H0DXV9"/>
<dbReference type="GO" id="GO:0000150">
    <property type="term" value="F:DNA strand exchange activity"/>
    <property type="evidence" value="ECO:0007669"/>
    <property type="project" value="InterPro"/>
</dbReference>
<gene>
    <name evidence="4" type="ORF">COW82_01415</name>
</gene>
<dbReference type="Gene3D" id="3.90.1750.20">
    <property type="entry name" value="Putative Large Serine Recombinase, Chain B, Domain 2"/>
    <property type="match status" value="1"/>
</dbReference>
<evidence type="ECO:0000256" key="2">
    <source>
        <dbReference type="ARBA" id="ARBA00023172"/>
    </source>
</evidence>
<sequence length="442" mass="51291">MIRTGVIGDLKLATYHFENTPEGIWMLQMALSQSQYESAKKGRDVKRGLEQKAKMGIYPVHAPLGYTNDKHGEKGCKTIHTDPERFDIVRKMFDLMLTGKHSPPRILEMATKEWGFRSPNGKKISRSNIYLIFTRPFYYGEFEYPVGSGNWHKGIHKPMITREEYERIQFLLGRPSQIRKQKREIAYRGPIRCGECGCMITAEEKTKYQKNGNVHRYTYYHCTKRRDPNCTQQAIEESELEKQIAAELAKLQIPADFKDWAVARLRQMNEKEVSDREHIYGNQRREYEASVRRIDNLIDMRANGEITESEFKTKKTILLSEKERFQEFLKDTDKRVENWLEIAERGFNFAEKAATIFAEAKKNNNPEAKREVFAALGSDLILKDKKLNVSLDNLLFPIQTAAKEARKIAARLEPAKKPMDKRKIGQIYARSPVMLRGQGSNL</sequence>
<feature type="domain" description="Recombinase" evidence="3">
    <location>
        <begin position="63"/>
        <end position="178"/>
    </location>
</feature>
<dbReference type="Pfam" id="PF09851">
    <property type="entry name" value="SHOCT"/>
    <property type="match status" value="1"/>
</dbReference>
<dbReference type="InterPro" id="IPR025827">
    <property type="entry name" value="Zn_ribbon_recom_dom"/>
</dbReference>
<dbReference type="PROSITE" id="PS51737">
    <property type="entry name" value="RECOMBINASE_DNA_BIND"/>
    <property type="match status" value="1"/>
</dbReference>
<evidence type="ECO:0000313" key="4">
    <source>
        <dbReference type="EMBL" id="PIP86549.1"/>
    </source>
</evidence>
<accession>A0A2H0DXV9</accession>
<dbReference type="GO" id="GO:0003677">
    <property type="term" value="F:DNA binding"/>
    <property type="evidence" value="ECO:0007669"/>
    <property type="project" value="UniProtKB-KW"/>
</dbReference>
<dbReference type="Pfam" id="PF07508">
    <property type="entry name" value="Recombinase"/>
    <property type="match status" value="1"/>
</dbReference>
<dbReference type="InterPro" id="IPR018649">
    <property type="entry name" value="SHOCT"/>
</dbReference>
<dbReference type="Pfam" id="PF13408">
    <property type="entry name" value="Zn_ribbon_recom"/>
    <property type="match status" value="1"/>
</dbReference>
<reference evidence="4 5" key="1">
    <citation type="submission" date="2017-09" db="EMBL/GenBank/DDBJ databases">
        <title>Depth-based differentiation of microbial function through sediment-hosted aquifers and enrichment of novel symbionts in the deep terrestrial subsurface.</title>
        <authorList>
            <person name="Probst A.J."/>
            <person name="Ladd B."/>
            <person name="Jarett J.K."/>
            <person name="Geller-Mcgrath D.E."/>
            <person name="Sieber C.M."/>
            <person name="Emerson J.B."/>
            <person name="Anantharaman K."/>
            <person name="Thomas B.C."/>
            <person name="Malmstrom R."/>
            <person name="Stieglmeier M."/>
            <person name="Klingl A."/>
            <person name="Woyke T."/>
            <person name="Ryan C.M."/>
            <person name="Banfield J.F."/>
        </authorList>
    </citation>
    <scope>NUCLEOTIDE SEQUENCE [LARGE SCALE GENOMIC DNA]</scope>
    <source>
        <strain evidence="4">CG22_combo_CG10-13_8_21_14_all_43_18</strain>
    </source>
</reference>
<evidence type="ECO:0000313" key="5">
    <source>
        <dbReference type="Proteomes" id="UP000231276"/>
    </source>
</evidence>
<name>A0A2H0DXV9_9BACT</name>
<keyword evidence="2" id="KW-0233">DNA recombination</keyword>
<dbReference type="InterPro" id="IPR011109">
    <property type="entry name" value="DNA_bind_recombinase_dom"/>
</dbReference>
<proteinExistence type="predicted"/>
<dbReference type="Proteomes" id="UP000231276">
    <property type="component" value="Unassembled WGS sequence"/>
</dbReference>
<comment type="caution">
    <text evidence="4">The sequence shown here is derived from an EMBL/GenBank/DDBJ whole genome shotgun (WGS) entry which is preliminary data.</text>
</comment>
<keyword evidence="1" id="KW-0238">DNA-binding</keyword>
<dbReference type="PANTHER" id="PTHR30461:SF2">
    <property type="entry name" value="SERINE RECOMBINASE PINE-RELATED"/>
    <property type="match status" value="1"/>
</dbReference>